<evidence type="ECO:0000313" key="2">
    <source>
        <dbReference type="Proteomes" id="UP000215086"/>
    </source>
</evidence>
<keyword evidence="2" id="KW-1185">Reference proteome</keyword>
<organism evidence="1 2">
    <name type="scientific">Thermogutta terrifontis</name>
    <dbReference type="NCBI Taxonomy" id="1331910"/>
    <lineage>
        <taxon>Bacteria</taxon>
        <taxon>Pseudomonadati</taxon>
        <taxon>Planctomycetota</taxon>
        <taxon>Planctomycetia</taxon>
        <taxon>Pirellulales</taxon>
        <taxon>Thermoguttaceae</taxon>
        <taxon>Thermogutta</taxon>
    </lineage>
</organism>
<dbReference type="KEGG" id="ttf:THTE_1806"/>
<sequence>MLKNSPLVFDSSTKKAVTWRWTVLARMKPPIVKSVKVQSVGSLGT</sequence>
<name>A0A286REL7_9BACT</name>
<accession>A0A286REL7</accession>
<reference evidence="1 2" key="1">
    <citation type="journal article" name="Front. Microbiol.">
        <title>Sugar Metabolism of the First Thermophilic Planctomycete Thermogutta terrifontis: Comparative Genomic and Transcriptomic Approaches.</title>
        <authorList>
            <person name="Elcheninov A.G."/>
            <person name="Menzel P."/>
            <person name="Gudbergsdottir S.R."/>
            <person name="Slesarev A.I."/>
            <person name="Kadnikov V.V."/>
            <person name="Krogh A."/>
            <person name="Bonch-Osmolovskaya E.A."/>
            <person name="Peng X."/>
            <person name="Kublanov I.V."/>
        </authorList>
    </citation>
    <scope>NUCLEOTIDE SEQUENCE [LARGE SCALE GENOMIC DNA]</scope>
    <source>
        <strain evidence="1 2">R1</strain>
    </source>
</reference>
<protein>
    <submittedName>
        <fullName evidence="1">Uncharacterized protein</fullName>
    </submittedName>
</protein>
<proteinExistence type="predicted"/>
<dbReference type="AlphaFoldDB" id="A0A286REL7"/>
<dbReference type="EMBL" id="CP018477">
    <property type="protein sequence ID" value="ASV74408.1"/>
    <property type="molecule type" value="Genomic_DNA"/>
</dbReference>
<evidence type="ECO:0000313" key="1">
    <source>
        <dbReference type="EMBL" id="ASV74408.1"/>
    </source>
</evidence>
<gene>
    <name evidence="1" type="ORF">THTE_1806</name>
</gene>
<dbReference type="Proteomes" id="UP000215086">
    <property type="component" value="Chromosome"/>
</dbReference>